<keyword evidence="10" id="KW-1185">Reference proteome</keyword>
<evidence type="ECO:0000256" key="4">
    <source>
        <dbReference type="ARBA" id="ARBA00022692"/>
    </source>
</evidence>
<keyword evidence="3" id="KW-1003">Cell membrane</keyword>
<accession>A0A7U7J5V0</accession>
<evidence type="ECO:0000256" key="1">
    <source>
        <dbReference type="ARBA" id="ARBA00004651"/>
    </source>
</evidence>
<dbReference type="PANTHER" id="PTHR43744:SF12">
    <property type="entry name" value="ABC TRANSPORTER PERMEASE PROTEIN MG189-RELATED"/>
    <property type="match status" value="1"/>
</dbReference>
<comment type="similarity">
    <text evidence="7">Belongs to the binding-protein-dependent transport system permease family.</text>
</comment>
<dbReference type="RefSeq" id="WP_051498013.1">
    <property type="nucleotide sequence ID" value="NZ_CBTK010000282.1"/>
</dbReference>
<name>A0A7U7J5V0_9GAMM</name>
<evidence type="ECO:0000256" key="6">
    <source>
        <dbReference type="ARBA" id="ARBA00023136"/>
    </source>
</evidence>
<evidence type="ECO:0000313" key="10">
    <source>
        <dbReference type="Proteomes" id="UP000019184"/>
    </source>
</evidence>
<dbReference type="Pfam" id="PF00528">
    <property type="entry name" value="BPD_transp_1"/>
    <property type="match status" value="1"/>
</dbReference>
<dbReference type="GO" id="GO:0055085">
    <property type="term" value="P:transmembrane transport"/>
    <property type="evidence" value="ECO:0007669"/>
    <property type="project" value="InterPro"/>
</dbReference>
<feature type="transmembrane region" description="Helical" evidence="7">
    <location>
        <begin position="151"/>
        <end position="172"/>
    </location>
</feature>
<dbReference type="EMBL" id="CBTK010000282">
    <property type="protein sequence ID" value="CDH46928.1"/>
    <property type="molecule type" value="Genomic_DNA"/>
</dbReference>
<dbReference type="GO" id="GO:0005886">
    <property type="term" value="C:plasma membrane"/>
    <property type="evidence" value="ECO:0007669"/>
    <property type="project" value="UniProtKB-SubCell"/>
</dbReference>
<keyword evidence="4 7" id="KW-0812">Transmembrane</keyword>
<reference evidence="9 10" key="1">
    <citation type="journal article" date="2014" name="ISME J.">
        <title>Candidatus Competibacter-lineage genomes retrieved from metagenomes reveal functional metabolic diversity.</title>
        <authorList>
            <person name="McIlroy S.J."/>
            <person name="Albertsen M."/>
            <person name="Andresen E.K."/>
            <person name="Saunders A.M."/>
            <person name="Kristiansen R."/>
            <person name="Stokholm-Bjerregaard M."/>
            <person name="Nielsen K.L."/>
            <person name="Nielsen P.H."/>
        </authorList>
    </citation>
    <scope>NUCLEOTIDE SEQUENCE [LARGE SCALE GENOMIC DNA]</scope>
    <source>
        <strain evidence="9 10">Run_B_J11</strain>
    </source>
</reference>
<keyword evidence="6 7" id="KW-0472">Membrane</keyword>
<dbReference type="PROSITE" id="PS50928">
    <property type="entry name" value="ABC_TM1"/>
    <property type="match status" value="1"/>
</dbReference>
<evidence type="ECO:0000256" key="2">
    <source>
        <dbReference type="ARBA" id="ARBA00022448"/>
    </source>
</evidence>
<evidence type="ECO:0000256" key="7">
    <source>
        <dbReference type="RuleBase" id="RU363032"/>
    </source>
</evidence>
<evidence type="ECO:0000256" key="5">
    <source>
        <dbReference type="ARBA" id="ARBA00022989"/>
    </source>
</evidence>
<organism evidence="9 10">
    <name type="scientific">Candidatus Contendobacter odensis Run_B_J11</name>
    <dbReference type="NCBI Taxonomy" id="1400861"/>
    <lineage>
        <taxon>Bacteria</taxon>
        <taxon>Pseudomonadati</taxon>
        <taxon>Pseudomonadota</taxon>
        <taxon>Gammaproteobacteria</taxon>
        <taxon>Candidatus Competibacteraceae</taxon>
        <taxon>Candidatus Contendibacter</taxon>
    </lineage>
</organism>
<evidence type="ECO:0000256" key="3">
    <source>
        <dbReference type="ARBA" id="ARBA00022475"/>
    </source>
</evidence>
<feature type="transmembrane region" description="Helical" evidence="7">
    <location>
        <begin position="119"/>
        <end position="139"/>
    </location>
</feature>
<comment type="subcellular location">
    <subcellularLocation>
        <location evidence="1 7">Cell membrane</location>
        <topology evidence="1 7">Multi-pass membrane protein</topology>
    </subcellularLocation>
</comment>
<dbReference type="Proteomes" id="UP000019184">
    <property type="component" value="Unassembled WGS sequence"/>
</dbReference>
<gene>
    <name evidence="9" type="ORF">BN874_650009</name>
</gene>
<feature type="domain" description="ABC transmembrane type-1" evidence="8">
    <location>
        <begin position="83"/>
        <end position="272"/>
    </location>
</feature>
<dbReference type="OrthoDB" id="9815445at2"/>
<keyword evidence="2 7" id="KW-0813">Transport</keyword>
<feature type="transmembrane region" description="Helical" evidence="7">
    <location>
        <begin position="193"/>
        <end position="218"/>
    </location>
</feature>
<protein>
    <submittedName>
        <fullName evidence="9">ABC transporter, permease family protein</fullName>
    </submittedName>
</protein>
<evidence type="ECO:0000313" key="9">
    <source>
        <dbReference type="EMBL" id="CDH46928.1"/>
    </source>
</evidence>
<dbReference type="PANTHER" id="PTHR43744">
    <property type="entry name" value="ABC TRANSPORTER PERMEASE PROTEIN MG189-RELATED-RELATED"/>
    <property type="match status" value="1"/>
</dbReference>
<keyword evidence="5 7" id="KW-1133">Transmembrane helix</keyword>
<feature type="transmembrane region" description="Helical" evidence="7">
    <location>
        <begin position="21"/>
        <end position="44"/>
    </location>
</feature>
<feature type="transmembrane region" description="Helical" evidence="7">
    <location>
        <begin position="253"/>
        <end position="272"/>
    </location>
</feature>
<dbReference type="AlphaFoldDB" id="A0A7U7J5V0"/>
<dbReference type="InterPro" id="IPR035906">
    <property type="entry name" value="MetI-like_sf"/>
</dbReference>
<dbReference type="CDD" id="cd06261">
    <property type="entry name" value="TM_PBP2"/>
    <property type="match status" value="1"/>
</dbReference>
<dbReference type="SUPFAM" id="SSF161098">
    <property type="entry name" value="MetI-like"/>
    <property type="match status" value="1"/>
</dbReference>
<feature type="transmembrane region" description="Helical" evidence="7">
    <location>
        <begin position="82"/>
        <end position="107"/>
    </location>
</feature>
<comment type="caution">
    <text evidence="9">The sequence shown here is derived from an EMBL/GenBank/DDBJ whole genome shotgun (WGS) entry which is preliminary data.</text>
</comment>
<sequence>MSKPKRICGFASPFAPSFLPALLLYSLLAVGVALTLLPLLWMVAASLMPTGEANRYPPHLWPSAITLEHYAALFTRLDLGRYLLNSTLLASAVTVISLFINSMAGYAFAKFWFRYRDRLFRGLLAAMVIPAQVAMLPLFLLLKQFGLINTYWGVIIPGMASIFGIFLIRQYLLAIPDSLLDAARMDGAGEFRIYWSLVLPLCRPILVTLAIFTFLGAWNDFMWPLIVLTDSARYTLPVALANLLGEHVQDTELMMAGSVLTVLPVMLLFVALQKYYIAGIMLGSVKS</sequence>
<dbReference type="Gene3D" id="1.10.3720.10">
    <property type="entry name" value="MetI-like"/>
    <property type="match status" value="1"/>
</dbReference>
<dbReference type="InterPro" id="IPR000515">
    <property type="entry name" value="MetI-like"/>
</dbReference>
<evidence type="ECO:0000259" key="8">
    <source>
        <dbReference type="PROSITE" id="PS50928"/>
    </source>
</evidence>
<proteinExistence type="inferred from homology"/>